<organism evidence="2 3">
    <name type="scientific">Cercophora newfieldiana</name>
    <dbReference type="NCBI Taxonomy" id="92897"/>
    <lineage>
        <taxon>Eukaryota</taxon>
        <taxon>Fungi</taxon>
        <taxon>Dikarya</taxon>
        <taxon>Ascomycota</taxon>
        <taxon>Pezizomycotina</taxon>
        <taxon>Sordariomycetes</taxon>
        <taxon>Sordariomycetidae</taxon>
        <taxon>Sordariales</taxon>
        <taxon>Lasiosphaeriaceae</taxon>
        <taxon>Cercophora</taxon>
    </lineage>
</organism>
<dbReference type="Proteomes" id="UP001174936">
    <property type="component" value="Unassembled WGS sequence"/>
</dbReference>
<feature type="region of interest" description="Disordered" evidence="1">
    <location>
        <begin position="1"/>
        <end position="140"/>
    </location>
</feature>
<name>A0AA40CVA2_9PEZI</name>
<evidence type="ECO:0000313" key="3">
    <source>
        <dbReference type="Proteomes" id="UP001174936"/>
    </source>
</evidence>
<feature type="compositionally biased region" description="Polar residues" evidence="1">
    <location>
        <begin position="35"/>
        <end position="50"/>
    </location>
</feature>
<feature type="region of interest" description="Disordered" evidence="1">
    <location>
        <begin position="340"/>
        <end position="392"/>
    </location>
</feature>
<evidence type="ECO:0000313" key="2">
    <source>
        <dbReference type="EMBL" id="KAK0651862.1"/>
    </source>
</evidence>
<feature type="compositionally biased region" description="Acidic residues" evidence="1">
    <location>
        <begin position="346"/>
        <end position="365"/>
    </location>
</feature>
<gene>
    <name evidence="2" type="ORF">B0T16DRAFT_454280</name>
</gene>
<comment type="caution">
    <text evidence="2">The sequence shown here is derived from an EMBL/GenBank/DDBJ whole genome shotgun (WGS) entry which is preliminary data.</text>
</comment>
<evidence type="ECO:0000256" key="1">
    <source>
        <dbReference type="SAM" id="MobiDB-lite"/>
    </source>
</evidence>
<protein>
    <submittedName>
        <fullName evidence="2">Uncharacterized protein</fullName>
    </submittedName>
</protein>
<accession>A0AA40CVA2</accession>
<reference evidence="2" key="1">
    <citation type="submission" date="2023-06" db="EMBL/GenBank/DDBJ databases">
        <title>Genome-scale phylogeny and comparative genomics of the fungal order Sordariales.</title>
        <authorList>
            <consortium name="Lawrence Berkeley National Laboratory"/>
            <person name="Hensen N."/>
            <person name="Bonometti L."/>
            <person name="Westerberg I."/>
            <person name="Brannstrom I.O."/>
            <person name="Guillou S."/>
            <person name="Cros-Aarteil S."/>
            <person name="Calhoun S."/>
            <person name="Haridas S."/>
            <person name="Kuo A."/>
            <person name="Mondo S."/>
            <person name="Pangilinan J."/>
            <person name="Riley R."/>
            <person name="Labutti K."/>
            <person name="Andreopoulos B."/>
            <person name="Lipzen A."/>
            <person name="Chen C."/>
            <person name="Yanf M."/>
            <person name="Daum C."/>
            <person name="Ng V."/>
            <person name="Clum A."/>
            <person name="Steindorff A."/>
            <person name="Ohm R."/>
            <person name="Martin F."/>
            <person name="Silar P."/>
            <person name="Natvig D."/>
            <person name="Lalanne C."/>
            <person name="Gautier V."/>
            <person name="Ament-Velasquez S.L."/>
            <person name="Kruys A."/>
            <person name="Hutchinson M.I."/>
            <person name="Powell A.J."/>
            <person name="Barry K."/>
            <person name="Miller A.N."/>
            <person name="Grigoriev I.V."/>
            <person name="Debuchy R."/>
            <person name="Gladieux P."/>
            <person name="Thoren M.H."/>
            <person name="Johannesson H."/>
        </authorList>
    </citation>
    <scope>NUCLEOTIDE SEQUENCE</scope>
    <source>
        <strain evidence="2">SMH2532-1</strain>
    </source>
</reference>
<dbReference type="EMBL" id="JAULSV010000002">
    <property type="protein sequence ID" value="KAK0651862.1"/>
    <property type="molecule type" value="Genomic_DNA"/>
</dbReference>
<keyword evidence="3" id="KW-1185">Reference proteome</keyword>
<dbReference type="AlphaFoldDB" id="A0AA40CVA2"/>
<feature type="compositionally biased region" description="Low complexity" evidence="1">
    <location>
        <begin position="9"/>
        <end position="27"/>
    </location>
</feature>
<feature type="compositionally biased region" description="Acidic residues" evidence="1">
    <location>
        <begin position="373"/>
        <end position="392"/>
    </location>
</feature>
<sequence length="392" mass="44264">MPPMKPKKAAPAPKKTTPKTTRPAKPAILEAKSPGGQSVVSNASSQQPTPDDTPPKNKRSADAAPEEEQPNKRRKIVIDSEGRLMEVRPNPNKAKARKEKASEITSLVKKKQSGKGPQREVSTKQAVQKPAAPRTDAGDDLAVASVDEGSFRQMPWADALFQEVLSHVADDDGTFYESWTNFQSVRAIAIYMDDEGWMDRSQRDYFVRNWIKNEVLPEGCSRRALVRLEGELRKELENPEEAAMAFARTPFVGTLLEMYQRREIEVAELKSIVRLWWAKYEGRVEKQPEATLSAKGKRFYRLLCRKSTKGKRNKKVEVEDNTLGQYTYLGTIRTVAWELPPGMVGAEDEEDDDEEEDDDDDDDGYELGLDWSMGEDEDEDDMVEDDDALPRP</sequence>
<feature type="compositionally biased region" description="Basic and acidic residues" evidence="1">
    <location>
        <begin position="76"/>
        <end position="86"/>
    </location>
</feature>
<proteinExistence type="predicted"/>